<dbReference type="PROSITE" id="PS00329">
    <property type="entry name" value="HSP70_2"/>
    <property type="match status" value="1"/>
</dbReference>
<organism evidence="5 6">
    <name type="scientific">Pseudomonas sichuanensis</name>
    <dbReference type="NCBI Taxonomy" id="2213015"/>
    <lineage>
        <taxon>Bacteria</taxon>
        <taxon>Pseudomonadati</taxon>
        <taxon>Pseudomonadota</taxon>
        <taxon>Gammaproteobacteria</taxon>
        <taxon>Pseudomonadales</taxon>
        <taxon>Pseudomonadaceae</taxon>
        <taxon>Pseudomonas</taxon>
    </lineage>
</organism>
<dbReference type="PRINTS" id="PR00301">
    <property type="entry name" value="HEATSHOCK70"/>
</dbReference>
<evidence type="ECO:0000313" key="5">
    <source>
        <dbReference type="EMBL" id="MEN8641141.1"/>
    </source>
</evidence>
<name>A0ABV0DIE9_9PSED</name>
<dbReference type="InterPro" id="IPR013126">
    <property type="entry name" value="Hsp_70_fam"/>
</dbReference>
<dbReference type="SUPFAM" id="SSF100920">
    <property type="entry name" value="Heat shock protein 70kD (HSP70), peptide-binding domain"/>
    <property type="match status" value="1"/>
</dbReference>
<dbReference type="PANTHER" id="PTHR19375">
    <property type="entry name" value="HEAT SHOCK PROTEIN 70KDA"/>
    <property type="match status" value="1"/>
</dbReference>
<evidence type="ECO:0000256" key="4">
    <source>
        <dbReference type="RuleBase" id="RU003322"/>
    </source>
</evidence>
<comment type="similarity">
    <text evidence="1 4">Belongs to the heat shock protein 70 family.</text>
</comment>
<dbReference type="PROSITE" id="PS00297">
    <property type="entry name" value="HSP70_1"/>
    <property type="match status" value="1"/>
</dbReference>
<dbReference type="InterPro" id="IPR018181">
    <property type="entry name" value="Heat_shock_70_CS"/>
</dbReference>
<keyword evidence="2 4" id="KW-0547">Nucleotide-binding</keyword>
<evidence type="ECO:0000256" key="1">
    <source>
        <dbReference type="ARBA" id="ARBA00007381"/>
    </source>
</evidence>
<dbReference type="Gene3D" id="3.90.640.10">
    <property type="entry name" value="Actin, Chain A, domain 4"/>
    <property type="match status" value="1"/>
</dbReference>
<accession>A0ABV0DIE9</accession>
<dbReference type="RefSeq" id="WP_347150559.1">
    <property type="nucleotide sequence ID" value="NZ_JBDLYL010000016.1"/>
</dbReference>
<keyword evidence="6" id="KW-1185">Reference proteome</keyword>
<keyword evidence="3 4" id="KW-0067">ATP-binding</keyword>
<comment type="caution">
    <text evidence="5">The sequence shown here is derived from an EMBL/GenBank/DDBJ whole genome shotgun (WGS) entry which is preliminary data.</text>
</comment>
<dbReference type="Pfam" id="PF00012">
    <property type="entry name" value="HSP70"/>
    <property type="match status" value="1"/>
</dbReference>
<sequence length="568" mass="62457">MQDASLSPSATQAAPLLGIDLGTTNSLIAVWRDGAAQLIPNALGEVLTPSVVSIDEDGSILVGQAARARLTTHPQLTAAAFKRFMGSDKRYALGEHRFTPEELSALVLGALKQDAEAYLGCPVSEAVISVPAYFSDEQRKRTLFAAELAGLTVQRLINEPTAAAMAYGLHEQKFERTLVFDLGGGTFDVTVLEYALPLIEVHASTGDNYLGGEDFTEALLLACLRDWNLALEDLEGQALASLRDAIEQLKREAGEGNCTLNWNGDGQAREWVLDELKLQAIWAPLLARVRTPIEQALRDARLSPRELDSLVLVGGATRMPQVQQLVAKLFGRLPYRHLDPDTIVALGAASQAACKARDAAIDELILTDVCPYTLGIASSRGEDVTGAFSPIIERNTVIPTSKVQRFYSSHAEQKFVRIAVYQGERPWVRDNILVDSFEIPLQQTGQIQSLDVRFSYDINGLLEVDVTFLESGQKHSHSIDRSPTGLDADARQASQERLAKLKIHPRDTLPNRTLLARLERAWMQSLGDERELIGGWLDAFNNVLARQQASEINRERQALSQALDELRY</sequence>
<dbReference type="InterPro" id="IPR029047">
    <property type="entry name" value="HSP70_peptide-bd_sf"/>
</dbReference>
<dbReference type="PROSITE" id="PS01036">
    <property type="entry name" value="HSP70_3"/>
    <property type="match status" value="1"/>
</dbReference>
<protein>
    <submittedName>
        <fullName evidence="5">Molecular chaperone HscC</fullName>
    </submittedName>
</protein>
<dbReference type="Gene3D" id="3.30.420.40">
    <property type="match status" value="2"/>
</dbReference>
<dbReference type="SUPFAM" id="SSF53067">
    <property type="entry name" value="Actin-like ATPase domain"/>
    <property type="match status" value="2"/>
</dbReference>
<reference evidence="5 6" key="1">
    <citation type="submission" date="2024-05" db="EMBL/GenBank/DDBJ databases">
        <title>Sequence of Lycoming College course isolates.</title>
        <authorList>
            <person name="Reigle C.A."/>
            <person name="Newman J.D."/>
        </authorList>
    </citation>
    <scope>NUCLEOTIDE SEQUENCE [LARGE SCALE GENOMIC DNA]</scope>
    <source>
        <strain evidence="5 6">CAR-09</strain>
    </source>
</reference>
<dbReference type="EMBL" id="JBDLYL010000016">
    <property type="protein sequence ID" value="MEN8641141.1"/>
    <property type="molecule type" value="Genomic_DNA"/>
</dbReference>
<dbReference type="Gene3D" id="2.60.34.10">
    <property type="entry name" value="Substrate Binding Domain Of DNAk, Chain A, domain 1"/>
    <property type="match status" value="1"/>
</dbReference>
<evidence type="ECO:0000313" key="6">
    <source>
        <dbReference type="Proteomes" id="UP001424532"/>
    </source>
</evidence>
<dbReference type="Proteomes" id="UP001424532">
    <property type="component" value="Unassembled WGS sequence"/>
</dbReference>
<dbReference type="InterPro" id="IPR043129">
    <property type="entry name" value="ATPase_NBD"/>
</dbReference>
<evidence type="ECO:0000256" key="2">
    <source>
        <dbReference type="ARBA" id="ARBA00022741"/>
    </source>
</evidence>
<gene>
    <name evidence="5" type="ORF">ABFE88_15955</name>
</gene>
<evidence type="ECO:0000256" key="3">
    <source>
        <dbReference type="ARBA" id="ARBA00022840"/>
    </source>
</evidence>
<proteinExistence type="inferred from homology"/>